<accession>A0A177B9L2</accession>
<keyword evidence="2" id="KW-0809">Transit peptide</keyword>
<sequence>MQRLLKTFNARIIYQTNRHIANRHYLLKFRKMRAKKVLPIDLPDFQEAKDAASMTIEEMRSKSKRDGITDPVTFQERNINITNSGLVIDEYKPQKSEGYVTSLKSTPKYSVSLIKDKVATQRALRNIRHVDPEFNIKNFMQEAHDIYFKVIELSNDYPNTEEELFNYVTELAYPNFIDSMRYQTVVWKLVNMLEAPKLIQVRTVPILKESAAFSQITIKFYSKQKLAIYDRFGRLIAGSPDFERTVLEYIVFEKPLKYDYSSWRIHSKINPIMENVNTTISKTTFVNSTQ</sequence>
<dbReference type="PANTHER" id="PTHR28554">
    <property type="entry name" value="39S RIBOSOMAL PROTEIN L45, MITOCHONDRIAL"/>
    <property type="match status" value="1"/>
</dbReference>
<keyword evidence="3" id="KW-0689">Ribosomal protein</keyword>
<dbReference type="SMART" id="SM00978">
    <property type="entry name" value="Tim44"/>
    <property type="match status" value="1"/>
</dbReference>
<dbReference type="SUPFAM" id="SSF54427">
    <property type="entry name" value="NTF2-like"/>
    <property type="match status" value="1"/>
</dbReference>
<dbReference type="GO" id="GO:0005739">
    <property type="term" value="C:mitochondrion"/>
    <property type="evidence" value="ECO:0007669"/>
    <property type="project" value="UniProtKB-SubCell"/>
</dbReference>
<evidence type="ECO:0000256" key="8">
    <source>
        <dbReference type="ARBA" id="ARBA00043031"/>
    </source>
</evidence>
<protein>
    <recommendedName>
        <fullName evidence="7">Large ribosomal subunit protein mL45</fullName>
    </recommendedName>
    <alternativeName>
        <fullName evidence="8">39S ribosomal protein L45, mitochondrial</fullName>
    </alternativeName>
</protein>
<keyword evidence="4" id="KW-0496">Mitochondrion</keyword>
<organism evidence="10 11">
    <name type="scientific">Intoshia linei</name>
    <dbReference type="NCBI Taxonomy" id="1819745"/>
    <lineage>
        <taxon>Eukaryota</taxon>
        <taxon>Metazoa</taxon>
        <taxon>Spiralia</taxon>
        <taxon>Lophotrochozoa</taxon>
        <taxon>Mesozoa</taxon>
        <taxon>Orthonectida</taxon>
        <taxon>Rhopaluridae</taxon>
        <taxon>Intoshia</taxon>
    </lineage>
</organism>
<keyword evidence="11" id="KW-1185">Reference proteome</keyword>
<dbReference type="PANTHER" id="PTHR28554:SF1">
    <property type="entry name" value="LARGE RIBOSOMAL SUBUNIT PROTEIN ML45"/>
    <property type="match status" value="1"/>
</dbReference>
<gene>
    <name evidence="10" type="ORF">A3Q56_01242</name>
</gene>
<dbReference type="InterPro" id="IPR032710">
    <property type="entry name" value="NTF2-like_dom_sf"/>
</dbReference>
<evidence type="ECO:0000313" key="10">
    <source>
        <dbReference type="EMBL" id="OAF70987.1"/>
    </source>
</evidence>
<evidence type="ECO:0000256" key="4">
    <source>
        <dbReference type="ARBA" id="ARBA00023128"/>
    </source>
</evidence>
<evidence type="ECO:0000313" key="11">
    <source>
        <dbReference type="Proteomes" id="UP000078046"/>
    </source>
</evidence>
<dbReference type="AlphaFoldDB" id="A0A177B9L2"/>
<name>A0A177B9L2_9BILA</name>
<evidence type="ECO:0000259" key="9">
    <source>
        <dbReference type="SMART" id="SM00978"/>
    </source>
</evidence>
<dbReference type="Proteomes" id="UP000078046">
    <property type="component" value="Unassembled WGS sequence"/>
</dbReference>
<comment type="similarity">
    <text evidence="6">Belongs to the mitochondrion-specific ribosomal protein mL45 family.</text>
</comment>
<dbReference type="OrthoDB" id="19619at2759"/>
<evidence type="ECO:0000256" key="3">
    <source>
        <dbReference type="ARBA" id="ARBA00022980"/>
    </source>
</evidence>
<evidence type="ECO:0000256" key="6">
    <source>
        <dbReference type="ARBA" id="ARBA00038073"/>
    </source>
</evidence>
<keyword evidence="5" id="KW-0687">Ribonucleoprotein</keyword>
<proteinExistence type="inferred from homology"/>
<evidence type="ECO:0000256" key="2">
    <source>
        <dbReference type="ARBA" id="ARBA00022946"/>
    </source>
</evidence>
<comment type="subcellular location">
    <subcellularLocation>
        <location evidence="1">Mitochondrion</location>
    </subcellularLocation>
</comment>
<reference evidence="10 11" key="1">
    <citation type="submission" date="2016-04" db="EMBL/GenBank/DDBJ databases">
        <title>The genome of Intoshia linei affirms orthonectids as highly simplified spiralians.</title>
        <authorList>
            <person name="Mikhailov K.V."/>
            <person name="Slusarev G.S."/>
            <person name="Nikitin M.A."/>
            <person name="Logacheva M.D."/>
            <person name="Penin A."/>
            <person name="Aleoshin V."/>
            <person name="Panchin Y.V."/>
        </authorList>
    </citation>
    <scope>NUCLEOTIDE SEQUENCE [LARGE SCALE GENOMIC DNA]</scope>
    <source>
        <strain evidence="10">Intl2013</strain>
        <tissue evidence="10">Whole animal</tissue>
    </source>
</reference>
<comment type="caution">
    <text evidence="10">The sequence shown here is derived from an EMBL/GenBank/DDBJ whole genome shotgun (WGS) entry which is preliminary data.</text>
</comment>
<dbReference type="GO" id="GO:0005840">
    <property type="term" value="C:ribosome"/>
    <property type="evidence" value="ECO:0007669"/>
    <property type="project" value="UniProtKB-KW"/>
</dbReference>
<evidence type="ECO:0000256" key="7">
    <source>
        <dbReference type="ARBA" id="ARBA00039448"/>
    </source>
</evidence>
<evidence type="ECO:0000256" key="5">
    <source>
        <dbReference type="ARBA" id="ARBA00023274"/>
    </source>
</evidence>
<dbReference type="Pfam" id="PF04280">
    <property type="entry name" value="Tim44"/>
    <property type="match status" value="1"/>
</dbReference>
<dbReference type="InterPro" id="IPR051975">
    <property type="entry name" value="mtLSU_mL45"/>
</dbReference>
<dbReference type="EMBL" id="LWCA01000091">
    <property type="protein sequence ID" value="OAF70987.1"/>
    <property type="molecule type" value="Genomic_DNA"/>
</dbReference>
<dbReference type="GO" id="GO:1990904">
    <property type="term" value="C:ribonucleoprotein complex"/>
    <property type="evidence" value="ECO:0007669"/>
    <property type="project" value="UniProtKB-KW"/>
</dbReference>
<dbReference type="Gene3D" id="3.10.450.240">
    <property type="match status" value="1"/>
</dbReference>
<evidence type="ECO:0000256" key="1">
    <source>
        <dbReference type="ARBA" id="ARBA00004173"/>
    </source>
</evidence>
<dbReference type="InterPro" id="IPR007379">
    <property type="entry name" value="Tim44-like_dom"/>
</dbReference>
<feature type="domain" description="Tim44-like" evidence="9">
    <location>
        <begin position="120"/>
        <end position="270"/>
    </location>
</feature>